<name>A0AA88IYQ3_TACVA</name>
<dbReference type="AlphaFoldDB" id="A0AA88IYQ3"/>
<evidence type="ECO:0000256" key="1">
    <source>
        <dbReference type="SAM" id="MobiDB-lite"/>
    </source>
</evidence>
<protein>
    <recommendedName>
        <fullName evidence="5">Secreted protein</fullName>
    </recommendedName>
</protein>
<feature type="region of interest" description="Disordered" evidence="1">
    <location>
        <begin position="21"/>
        <end position="53"/>
    </location>
</feature>
<evidence type="ECO:0000313" key="4">
    <source>
        <dbReference type="Proteomes" id="UP001187315"/>
    </source>
</evidence>
<keyword evidence="2" id="KW-0732">Signal</keyword>
<dbReference type="Proteomes" id="UP001187315">
    <property type="component" value="Unassembled WGS sequence"/>
</dbReference>
<comment type="caution">
    <text evidence="3">The sequence shown here is derived from an EMBL/GenBank/DDBJ whole genome shotgun (WGS) entry which is preliminary data.</text>
</comment>
<feature type="compositionally biased region" description="Polar residues" evidence="1">
    <location>
        <begin position="85"/>
        <end position="95"/>
    </location>
</feature>
<gene>
    <name evidence="3" type="ORF">Q7C36_023478</name>
</gene>
<evidence type="ECO:0000256" key="2">
    <source>
        <dbReference type="SAM" id="SignalP"/>
    </source>
</evidence>
<keyword evidence="4" id="KW-1185">Reference proteome</keyword>
<evidence type="ECO:0008006" key="5">
    <source>
        <dbReference type="Google" id="ProtNLM"/>
    </source>
</evidence>
<reference evidence="3" key="1">
    <citation type="submission" date="2023-08" db="EMBL/GenBank/DDBJ databases">
        <title>Pelteobagrus vachellii genome.</title>
        <authorList>
            <person name="Liu H."/>
        </authorList>
    </citation>
    <scope>NUCLEOTIDE SEQUENCE</scope>
    <source>
        <strain evidence="3">PRFRI_2022a</strain>
        <tissue evidence="3">Muscle</tissue>
    </source>
</reference>
<feature type="region of interest" description="Disordered" evidence="1">
    <location>
        <begin position="65"/>
        <end position="95"/>
    </location>
</feature>
<feature type="chain" id="PRO_5041636172" description="Secreted protein" evidence="2">
    <location>
        <begin position="20"/>
        <end position="95"/>
    </location>
</feature>
<proteinExistence type="predicted"/>
<feature type="compositionally biased region" description="Low complexity" evidence="1">
    <location>
        <begin position="21"/>
        <end position="31"/>
    </location>
</feature>
<feature type="signal peptide" evidence="2">
    <location>
        <begin position="1"/>
        <end position="19"/>
    </location>
</feature>
<sequence length="95" mass="10079">MMKVLAGQSLLVLLPESRASSSCCSSSQASSTTVATAIKESRESESQISCHENCEESAERTFRHAAIRDSPSPNGHYGVTLPSPFDSTVPNFSAS</sequence>
<dbReference type="EMBL" id="JAVHJS010000026">
    <property type="protein sequence ID" value="KAK2815212.1"/>
    <property type="molecule type" value="Genomic_DNA"/>
</dbReference>
<accession>A0AA88IYQ3</accession>
<evidence type="ECO:0000313" key="3">
    <source>
        <dbReference type="EMBL" id="KAK2815212.1"/>
    </source>
</evidence>
<organism evidence="3 4">
    <name type="scientific">Tachysurus vachellii</name>
    <name type="common">Darkbarbel catfish</name>
    <name type="synonym">Pelteobagrus vachellii</name>
    <dbReference type="NCBI Taxonomy" id="175792"/>
    <lineage>
        <taxon>Eukaryota</taxon>
        <taxon>Metazoa</taxon>
        <taxon>Chordata</taxon>
        <taxon>Craniata</taxon>
        <taxon>Vertebrata</taxon>
        <taxon>Euteleostomi</taxon>
        <taxon>Actinopterygii</taxon>
        <taxon>Neopterygii</taxon>
        <taxon>Teleostei</taxon>
        <taxon>Ostariophysi</taxon>
        <taxon>Siluriformes</taxon>
        <taxon>Bagridae</taxon>
        <taxon>Tachysurus</taxon>
    </lineage>
</organism>